<keyword evidence="11" id="KW-1185">Reference proteome</keyword>
<name>A0A9N8EWX7_9STRA</name>
<keyword evidence="9" id="KW-0325">Glycoprotein</keyword>
<keyword evidence="7" id="KW-0333">Golgi apparatus</keyword>
<evidence type="ECO:0000313" key="11">
    <source>
        <dbReference type="Proteomes" id="UP001153069"/>
    </source>
</evidence>
<dbReference type="GO" id="GO:0008146">
    <property type="term" value="F:sulfotransferase activity"/>
    <property type="evidence" value="ECO:0007669"/>
    <property type="project" value="InterPro"/>
</dbReference>
<evidence type="ECO:0000256" key="1">
    <source>
        <dbReference type="ARBA" id="ARBA00004323"/>
    </source>
</evidence>
<keyword evidence="3" id="KW-0808">Transferase</keyword>
<keyword evidence="6" id="KW-1133">Transmembrane helix</keyword>
<dbReference type="InterPro" id="IPR005331">
    <property type="entry name" value="Sulfotransferase"/>
</dbReference>
<keyword evidence="4" id="KW-0812">Transmembrane</keyword>
<evidence type="ECO:0000256" key="2">
    <source>
        <dbReference type="ARBA" id="ARBA00010569"/>
    </source>
</evidence>
<dbReference type="PANTHER" id="PTHR12129:SF15">
    <property type="entry name" value="URONYL 2-SULFOTRANSFERASE"/>
    <property type="match status" value="1"/>
</dbReference>
<organism evidence="10 11">
    <name type="scientific">Seminavis robusta</name>
    <dbReference type="NCBI Taxonomy" id="568900"/>
    <lineage>
        <taxon>Eukaryota</taxon>
        <taxon>Sar</taxon>
        <taxon>Stramenopiles</taxon>
        <taxon>Ochrophyta</taxon>
        <taxon>Bacillariophyta</taxon>
        <taxon>Bacillariophyceae</taxon>
        <taxon>Bacillariophycidae</taxon>
        <taxon>Naviculales</taxon>
        <taxon>Naviculaceae</taxon>
        <taxon>Seminavis</taxon>
    </lineage>
</organism>
<keyword evidence="5" id="KW-0735">Signal-anchor</keyword>
<evidence type="ECO:0000256" key="4">
    <source>
        <dbReference type="ARBA" id="ARBA00022692"/>
    </source>
</evidence>
<dbReference type="Proteomes" id="UP001153069">
    <property type="component" value="Unassembled WGS sequence"/>
</dbReference>
<dbReference type="Gene3D" id="3.40.50.300">
    <property type="entry name" value="P-loop containing nucleotide triphosphate hydrolases"/>
    <property type="match status" value="1"/>
</dbReference>
<comment type="similarity">
    <text evidence="2">Belongs to the sulfotransferase 3 family.</text>
</comment>
<dbReference type="Pfam" id="PF03567">
    <property type="entry name" value="Sulfotransfer_2"/>
    <property type="match status" value="1"/>
</dbReference>
<evidence type="ECO:0000256" key="8">
    <source>
        <dbReference type="ARBA" id="ARBA00023136"/>
    </source>
</evidence>
<dbReference type="GO" id="GO:0000139">
    <property type="term" value="C:Golgi membrane"/>
    <property type="evidence" value="ECO:0007669"/>
    <property type="project" value="UniProtKB-SubCell"/>
</dbReference>
<reference evidence="10" key="1">
    <citation type="submission" date="2020-06" db="EMBL/GenBank/DDBJ databases">
        <authorList>
            <consortium name="Plant Systems Biology data submission"/>
        </authorList>
    </citation>
    <scope>NUCLEOTIDE SEQUENCE</scope>
    <source>
        <strain evidence="10">D6</strain>
    </source>
</reference>
<evidence type="ECO:0000256" key="7">
    <source>
        <dbReference type="ARBA" id="ARBA00023034"/>
    </source>
</evidence>
<protein>
    <submittedName>
        <fullName evidence="10">Uncharacterized protein</fullName>
    </submittedName>
</protein>
<evidence type="ECO:0000256" key="6">
    <source>
        <dbReference type="ARBA" id="ARBA00022989"/>
    </source>
</evidence>
<dbReference type="OrthoDB" id="200177at2759"/>
<evidence type="ECO:0000256" key="3">
    <source>
        <dbReference type="ARBA" id="ARBA00022679"/>
    </source>
</evidence>
<accession>A0A9N8EWX7</accession>
<evidence type="ECO:0000256" key="5">
    <source>
        <dbReference type="ARBA" id="ARBA00022968"/>
    </source>
</evidence>
<sequence length="298" mass="34409">MKLVVGNATDATSTKYASTASTSNSLAVQEITVTQSTLPDFEAAPLFHQSAVHRIYWMHVQKTGGSFFMAIFFRFCPDALIAERKEGKLRKIYLNEEVLLPKYPPEKWCYNKDLMFYNMPSPGYHHPYVARPNEEFFTMTMFRKPIERLWSAYNFGRHGSWQPTSNSTFEEYTQEPNICNCQLKMVLGRHCHKQGPQQVKQMGPLNISLAIERVSQPRFFFGITGRWAESMCLFHRWFGGKVLPDIDFFNIRKGFVPGGYQGNVVLDHDEVEWFEGIMPIFEARLRAANCVSFVQPES</sequence>
<gene>
    <name evidence="10" type="ORF">SEMRO_2095_G314220.1</name>
</gene>
<comment type="caution">
    <text evidence="10">The sequence shown here is derived from an EMBL/GenBank/DDBJ whole genome shotgun (WGS) entry which is preliminary data.</text>
</comment>
<dbReference type="InterPro" id="IPR027417">
    <property type="entry name" value="P-loop_NTPase"/>
</dbReference>
<dbReference type="AlphaFoldDB" id="A0A9N8EWX7"/>
<dbReference type="InterPro" id="IPR007734">
    <property type="entry name" value="Heparan_SO4_2-O-STrfase"/>
</dbReference>
<evidence type="ECO:0000313" key="10">
    <source>
        <dbReference type="EMBL" id="CAB9527865.1"/>
    </source>
</evidence>
<comment type="subcellular location">
    <subcellularLocation>
        <location evidence="1">Golgi apparatus membrane</location>
        <topology evidence="1">Single-pass type II membrane protein</topology>
    </subcellularLocation>
</comment>
<proteinExistence type="inferred from homology"/>
<dbReference type="EMBL" id="CAICTM010002093">
    <property type="protein sequence ID" value="CAB9527865.1"/>
    <property type="molecule type" value="Genomic_DNA"/>
</dbReference>
<keyword evidence="8" id="KW-0472">Membrane</keyword>
<dbReference type="PANTHER" id="PTHR12129">
    <property type="entry name" value="HEPARAN SULFATE 2-O-SULFOTRANSFERASE"/>
    <property type="match status" value="1"/>
</dbReference>
<evidence type="ECO:0000256" key="9">
    <source>
        <dbReference type="ARBA" id="ARBA00023180"/>
    </source>
</evidence>